<dbReference type="GO" id="GO:0005634">
    <property type="term" value="C:nucleus"/>
    <property type="evidence" value="ECO:0007669"/>
    <property type="project" value="InterPro"/>
</dbReference>
<reference evidence="4 5" key="1">
    <citation type="submission" date="2024-01" db="EMBL/GenBank/DDBJ databases">
        <title>The genomes of 5 underutilized Papilionoideae crops provide insights into root nodulation and disease resistanc.</title>
        <authorList>
            <person name="Jiang F."/>
        </authorList>
    </citation>
    <scope>NUCLEOTIDE SEQUENCE [LARGE SCALE GENOMIC DNA]</scope>
    <source>
        <strain evidence="4">DUOXIRENSHENG_FW03</strain>
        <tissue evidence="4">Leaves</tissue>
    </source>
</reference>
<evidence type="ECO:0000259" key="3">
    <source>
        <dbReference type="PROSITE" id="PS51297"/>
    </source>
</evidence>
<protein>
    <recommendedName>
        <fullName evidence="3">K-box domain-containing protein</fullName>
    </recommendedName>
</protein>
<keyword evidence="5" id="KW-1185">Reference proteome</keyword>
<evidence type="ECO:0000313" key="5">
    <source>
        <dbReference type="Proteomes" id="UP001386955"/>
    </source>
</evidence>
<evidence type="ECO:0000256" key="1">
    <source>
        <dbReference type="SAM" id="MobiDB-lite"/>
    </source>
</evidence>
<sequence length="244" mass="27821">MSLSLTVLHLLDHSLSSLASWPTRSLTTLLELSSSFAGVLCWLDDNGFGSLINKGMERKGGGRLRFGLLIRCDIRHLISSIILILGVWVLPLPTIMDREIGKETQGRQLMGEGLSALGINQLKQLENQLQMSLNNVRMKKDQIFRDEIKELQRKGSFVHQRNEELHMKIDHINKENAELQKVIEARQKEEERVTLNPPHAMSNGYDILNWTNPSNLQQNQPHQYQRSEPPVEAMISGHSLKLMM</sequence>
<feature type="region of interest" description="Disordered" evidence="1">
    <location>
        <begin position="190"/>
        <end position="228"/>
    </location>
</feature>
<keyword evidence="2" id="KW-0732">Signal</keyword>
<gene>
    <name evidence="4" type="ORF">VNO78_11603</name>
</gene>
<feature type="domain" description="K-box" evidence="3">
    <location>
        <begin position="85"/>
        <end position="175"/>
    </location>
</feature>
<feature type="signal peptide" evidence="2">
    <location>
        <begin position="1"/>
        <end position="19"/>
    </location>
</feature>
<accession>A0AAN9SNH9</accession>
<name>A0AAN9SNH9_PSOTE</name>
<evidence type="ECO:0000313" key="4">
    <source>
        <dbReference type="EMBL" id="KAK7400397.1"/>
    </source>
</evidence>
<dbReference type="PROSITE" id="PS51297">
    <property type="entry name" value="K_BOX"/>
    <property type="match status" value="1"/>
</dbReference>
<dbReference type="AlphaFoldDB" id="A0AAN9SNH9"/>
<dbReference type="InterPro" id="IPR002487">
    <property type="entry name" value="TF_Kbox"/>
</dbReference>
<feature type="chain" id="PRO_5043030806" description="K-box domain-containing protein" evidence="2">
    <location>
        <begin position="20"/>
        <end position="244"/>
    </location>
</feature>
<proteinExistence type="predicted"/>
<dbReference type="GO" id="GO:0003700">
    <property type="term" value="F:DNA-binding transcription factor activity"/>
    <property type="evidence" value="ECO:0007669"/>
    <property type="project" value="InterPro"/>
</dbReference>
<dbReference type="Proteomes" id="UP001386955">
    <property type="component" value="Unassembled WGS sequence"/>
</dbReference>
<dbReference type="Pfam" id="PF01486">
    <property type="entry name" value="K-box"/>
    <property type="match status" value="1"/>
</dbReference>
<organism evidence="4 5">
    <name type="scientific">Psophocarpus tetragonolobus</name>
    <name type="common">Winged bean</name>
    <name type="synonym">Dolichos tetragonolobus</name>
    <dbReference type="NCBI Taxonomy" id="3891"/>
    <lineage>
        <taxon>Eukaryota</taxon>
        <taxon>Viridiplantae</taxon>
        <taxon>Streptophyta</taxon>
        <taxon>Embryophyta</taxon>
        <taxon>Tracheophyta</taxon>
        <taxon>Spermatophyta</taxon>
        <taxon>Magnoliopsida</taxon>
        <taxon>eudicotyledons</taxon>
        <taxon>Gunneridae</taxon>
        <taxon>Pentapetalae</taxon>
        <taxon>rosids</taxon>
        <taxon>fabids</taxon>
        <taxon>Fabales</taxon>
        <taxon>Fabaceae</taxon>
        <taxon>Papilionoideae</taxon>
        <taxon>50 kb inversion clade</taxon>
        <taxon>NPAAA clade</taxon>
        <taxon>indigoferoid/millettioid clade</taxon>
        <taxon>Phaseoleae</taxon>
        <taxon>Psophocarpus</taxon>
    </lineage>
</organism>
<comment type="caution">
    <text evidence="4">The sequence shown here is derived from an EMBL/GenBank/DDBJ whole genome shotgun (WGS) entry which is preliminary data.</text>
</comment>
<dbReference type="EMBL" id="JAYMYS010000003">
    <property type="protein sequence ID" value="KAK7400397.1"/>
    <property type="molecule type" value="Genomic_DNA"/>
</dbReference>
<evidence type="ECO:0000256" key="2">
    <source>
        <dbReference type="SAM" id="SignalP"/>
    </source>
</evidence>
<feature type="compositionally biased region" description="Polar residues" evidence="1">
    <location>
        <begin position="209"/>
        <end position="226"/>
    </location>
</feature>